<reference evidence="2 3" key="1">
    <citation type="submission" date="2016-10" db="EMBL/GenBank/DDBJ databases">
        <title>Genome sequence of the basidiomycete white-rot fungus Trametes pubescens.</title>
        <authorList>
            <person name="Makela M.R."/>
            <person name="Granchi Z."/>
            <person name="Peng M."/>
            <person name="De Vries R.P."/>
            <person name="Grigoriev I."/>
            <person name="Riley R."/>
            <person name="Hilden K."/>
        </authorList>
    </citation>
    <scope>NUCLEOTIDE SEQUENCE [LARGE SCALE GENOMIC DNA]</scope>
    <source>
        <strain evidence="2 3">FBCC735</strain>
    </source>
</reference>
<dbReference type="EMBL" id="MNAD01001609">
    <property type="protein sequence ID" value="OJT03527.1"/>
    <property type="molecule type" value="Genomic_DNA"/>
</dbReference>
<feature type="signal peptide" evidence="1">
    <location>
        <begin position="1"/>
        <end position="29"/>
    </location>
</feature>
<name>A0A1M2V7K3_TRAPU</name>
<evidence type="ECO:0000256" key="1">
    <source>
        <dbReference type="SAM" id="SignalP"/>
    </source>
</evidence>
<evidence type="ECO:0000313" key="3">
    <source>
        <dbReference type="Proteomes" id="UP000184267"/>
    </source>
</evidence>
<comment type="caution">
    <text evidence="2">The sequence shown here is derived from an EMBL/GenBank/DDBJ whole genome shotgun (WGS) entry which is preliminary data.</text>
</comment>
<organism evidence="2 3">
    <name type="scientific">Trametes pubescens</name>
    <name type="common">White-rot fungus</name>
    <dbReference type="NCBI Taxonomy" id="154538"/>
    <lineage>
        <taxon>Eukaryota</taxon>
        <taxon>Fungi</taxon>
        <taxon>Dikarya</taxon>
        <taxon>Basidiomycota</taxon>
        <taxon>Agaricomycotina</taxon>
        <taxon>Agaricomycetes</taxon>
        <taxon>Polyporales</taxon>
        <taxon>Polyporaceae</taxon>
        <taxon>Trametes</taxon>
    </lineage>
</organism>
<keyword evidence="1" id="KW-0732">Signal</keyword>
<protein>
    <submittedName>
        <fullName evidence="2">Uncharacterized protein</fullName>
    </submittedName>
</protein>
<dbReference type="OMA" id="VWDPRIT"/>
<proteinExistence type="predicted"/>
<dbReference type="AlphaFoldDB" id="A0A1M2V7K3"/>
<keyword evidence="3" id="KW-1185">Reference proteome</keyword>
<gene>
    <name evidence="2" type="ORF">TRAPUB_5806</name>
</gene>
<dbReference type="Proteomes" id="UP000184267">
    <property type="component" value="Unassembled WGS sequence"/>
</dbReference>
<sequence length="136" mass="15072">MSSRNNSVLANCLLVLVALFGILFQLAAAMPLTGLEKRVVYTPPVLYPHAGTVWYKGQTHNVTWDVSDPPANITNKIASLMLRKGELPTPLILAENFDILLGRIEVTVPWVTEGDDYIVVLFGDSGDWSEEFNIKE</sequence>
<feature type="chain" id="PRO_5011956681" evidence="1">
    <location>
        <begin position="30"/>
        <end position="136"/>
    </location>
</feature>
<dbReference type="OrthoDB" id="2317741at2759"/>
<evidence type="ECO:0000313" key="2">
    <source>
        <dbReference type="EMBL" id="OJT03527.1"/>
    </source>
</evidence>
<accession>A0A1M2V7K3</accession>